<keyword evidence="6" id="KW-1185">Reference proteome</keyword>
<dbReference type="GO" id="GO:0043657">
    <property type="term" value="C:host cell"/>
    <property type="evidence" value="ECO:0007669"/>
    <property type="project" value="UniProtKB-SubCell"/>
</dbReference>
<keyword evidence="3" id="KW-0964">Secreted</keyword>
<evidence type="ECO:0000313" key="5">
    <source>
        <dbReference type="EMBL" id="CAG8667834.1"/>
    </source>
</evidence>
<feature type="non-terminal residue" evidence="5">
    <location>
        <position position="346"/>
    </location>
</feature>
<gene>
    <name evidence="5" type="ORF">AMORRO_LOCUS10698</name>
</gene>
<evidence type="ECO:0000256" key="3">
    <source>
        <dbReference type="ARBA" id="ARBA00022525"/>
    </source>
</evidence>
<dbReference type="Pfam" id="PF20147">
    <property type="entry name" value="Crinkler"/>
    <property type="match status" value="1"/>
</dbReference>
<evidence type="ECO:0000256" key="2">
    <source>
        <dbReference type="ARBA" id="ARBA00004613"/>
    </source>
</evidence>
<dbReference type="InterPro" id="IPR045379">
    <property type="entry name" value="Crinkler_N"/>
</dbReference>
<proteinExistence type="predicted"/>
<sequence>MDTIILNCLLQGKRSNKAFSIEINRSKTVDQLKEIIKEKWLSTYEFKAQMFKLWKVQVHIDNYKLDNLELRDNNLITTGTVNYYFTDKPSCEHIHIIFRPPAPPVKLNDICESRYLCEGETVEYVGNEFKATLREGLLNTEIGKHNSFTEFIKAARGLESSEKPNSDDFNNLVINGRSYQKICDEMYYTKYCIEESSGDEDEDYLNSELVSWNDDLENRLCQLYKKDGIVDIFWGRDICTNETTWSVYVVTRHLSLHERTEEVAGQLIRFIPEDRGLLVPEIPSQSGRDLLPTYKKVPQDLQKAFDKALDNELGPSFREAHYNLVGMSTGYKQIQDKCTDKPAIIL</sequence>
<name>A0A9N9E8Q4_9GLOM</name>
<organism evidence="5 6">
    <name type="scientific">Acaulospora morrowiae</name>
    <dbReference type="NCBI Taxonomy" id="94023"/>
    <lineage>
        <taxon>Eukaryota</taxon>
        <taxon>Fungi</taxon>
        <taxon>Fungi incertae sedis</taxon>
        <taxon>Mucoromycota</taxon>
        <taxon>Glomeromycotina</taxon>
        <taxon>Glomeromycetes</taxon>
        <taxon>Diversisporales</taxon>
        <taxon>Acaulosporaceae</taxon>
        <taxon>Acaulospora</taxon>
    </lineage>
</organism>
<evidence type="ECO:0000256" key="1">
    <source>
        <dbReference type="ARBA" id="ARBA00004340"/>
    </source>
</evidence>
<protein>
    <submittedName>
        <fullName evidence="5">11259_t:CDS:1</fullName>
    </submittedName>
</protein>
<dbReference type="Proteomes" id="UP000789342">
    <property type="component" value="Unassembled WGS sequence"/>
</dbReference>
<evidence type="ECO:0000259" key="4">
    <source>
        <dbReference type="Pfam" id="PF20147"/>
    </source>
</evidence>
<dbReference type="OrthoDB" id="2673191at2759"/>
<reference evidence="5" key="1">
    <citation type="submission" date="2021-06" db="EMBL/GenBank/DDBJ databases">
        <authorList>
            <person name="Kallberg Y."/>
            <person name="Tangrot J."/>
            <person name="Rosling A."/>
        </authorList>
    </citation>
    <scope>NUCLEOTIDE SEQUENCE</scope>
    <source>
        <strain evidence="5">CL551</strain>
    </source>
</reference>
<dbReference type="EMBL" id="CAJVPV010012143">
    <property type="protein sequence ID" value="CAG8667834.1"/>
    <property type="molecule type" value="Genomic_DNA"/>
</dbReference>
<comment type="caution">
    <text evidence="5">The sequence shown here is derived from an EMBL/GenBank/DDBJ whole genome shotgun (WGS) entry which is preliminary data.</text>
</comment>
<evidence type="ECO:0000313" key="6">
    <source>
        <dbReference type="Proteomes" id="UP000789342"/>
    </source>
</evidence>
<comment type="subcellular location">
    <subcellularLocation>
        <location evidence="1">Host cell</location>
    </subcellularLocation>
    <subcellularLocation>
        <location evidence="2">Secreted</location>
    </subcellularLocation>
</comment>
<dbReference type="GO" id="GO:0005576">
    <property type="term" value="C:extracellular region"/>
    <property type="evidence" value="ECO:0007669"/>
    <property type="project" value="UniProtKB-SubCell"/>
</dbReference>
<accession>A0A9N9E8Q4</accession>
<dbReference type="AlphaFoldDB" id="A0A9N9E8Q4"/>
<feature type="domain" description="Crinkler effector protein N-terminal" evidence="4">
    <location>
        <begin position="6"/>
        <end position="98"/>
    </location>
</feature>